<comment type="caution">
    <text evidence="3">The sequence shown here is derived from an EMBL/GenBank/DDBJ whole genome shotgun (WGS) entry which is preliminary data.</text>
</comment>
<name>A0A0A0MAX0_9GAMM</name>
<accession>A0A0A0MAX0</accession>
<feature type="transmembrane region" description="Helical" evidence="2">
    <location>
        <begin position="77"/>
        <end position="97"/>
    </location>
</feature>
<evidence type="ECO:0000313" key="3">
    <source>
        <dbReference type="EMBL" id="KGO99337.1"/>
    </source>
</evidence>
<protein>
    <submittedName>
        <fullName evidence="3">Cation:proton antiporter</fullName>
    </submittedName>
</protein>
<dbReference type="PANTHER" id="PTHR34703">
    <property type="entry name" value="ANTIPORTER SUBUNIT MNHG2-RELATED"/>
    <property type="match status" value="1"/>
</dbReference>
<sequence length="140" mass="15282">MNTVLANAMEIGLVFLLAVGSFFMLLGAFSLVKLSEFFKRLHGPTKASTLGVGCILATSVGYHAWAGSDPQPRELLITAFLFITAPISAHLMAKAGLSLRMDERPQLPGVSEEDTHVPPRPDGQYDEYAPDQTEERHDPQ</sequence>
<dbReference type="AlphaFoldDB" id="A0A0A0MAX0"/>
<dbReference type="NCBIfam" id="TIGR01300">
    <property type="entry name" value="CPA3_mnhG_phaG"/>
    <property type="match status" value="1"/>
</dbReference>
<evidence type="ECO:0000256" key="2">
    <source>
        <dbReference type="SAM" id="Phobius"/>
    </source>
</evidence>
<dbReference type="Proteomes" id="UP000030003">
    <property type="component" value="Unassembled WGS sequence"/>
</dbReference>
<organism evidence="3 4">
    <name type="scientific">Lysobacter defluvii IMMIB APB-9 = DSM 18482</name>
    <dbReference type="NCBI Taxonomy" id="1385515"/>
    <lineage>
        <taxon>Bacteria</taxon>
        <taxon>Pseudomonadati</taxon>
        <taxon>Pseudomonadota</taxon>
        <taxon>Gammaproteobacteria</taxon>
        <taxon>Lysobacterales</taxon>
        <taxon>Lysobacteraceae</taxon>
        <taxon>Novilysobacter</taxon>
    </lineage>
</organism>
<evidence type="ECO:0000256" key="1">
    <source>
        <dbReference type="SAM" id="MobiDB-lite"/>
    </source>
</evidence>
<dbReference type="EMBL" id="AVBH01000021">
    <property type="protein sequence ID" value="KGO99337.1"/>
    <property type="molecule type" value="Genomic_DNA"/>
</dbReference>
<keyword evidence="2" id="KW-0472">Membrane</keyword>
<dbReference type="OrthoDB" id="9813804at2"/>
<dbReference type="eggNOG" id="COG1320">
    <property type="taxonomic scope" value="Bacteria"/>
</dbReference>
<dbReference type="InterPro" id="IPR005133">
    <property type="entry name" value="PhaG_MnhG_YufB"/>
</dbReference>
<keyword evidence="2" id="KW-0812">Transmembrane</keyword>
<gene>
    <name evidence="3" type="ORF">N791_09485</name>
</gene>
<evidence type="ECO:0000313" key="4">
    <source>
        <dbReference type="Proteomes" id="UP000030003"/>
    </source>
</evidence>
<feature type="transmembrane region" description="Helical" evidence="2">
    <location>
        <begin position="12"/>
        <end position="35"/>
    </location>
</feature>
<dbReference type="Pfam" id="PF03334">
    <property type="entry name" value="PhaG_MnhG_YufB"/>
    <property type="match status" value="1"/>
</dbReference>
<keyword evidence="4" id="KW-1185">Reference proteome</keyword>
<dbReference type="NCBIfam" id="NF009313">
    <property type="entry name" value="PRK12674.1-1"/>
    <property type="match status" value="1"/>
</dbReference>
<feature type="region of interest" description="Disordered" evidence="1">
    <location>
        <begin position="103"/>
        <end position="140"/>
    </location>
</feature>
<proteinExistence type="predicted"/>
<reference evidence="3 4" key="1">
    <citation type="submission" date="2013-08" db="EMBL/GenBank/DDBJ databases">
        <title>Genomic analysis of Lysobacter defluvii.</title>
        <authorList>
            <person name="Wang Q."/>
            <person name="Wang G."/>
        </authorList>
    </citation>
    <scope>NUCLEOTIDE SEQUENCE [LARGE SCALE GENOMIC DNA]</scope>
    <source>
        <strain evidence="3 4">IMMIB APB-9</strain>
    </source>
</reference>
<keyword evidence="2" id="KW-1133">Transmembrane helix</keyword>
<dbReference type="GO" id="GO:0015385">
    <property type="term" value="F:sodium:proton antiporter activity"/>
    <property type="evidence" value="ECO:0007669"/>
    <property type="project" value="TreeGrafter"/>
</dbReference>
<dbReference type="STRING" id="1385515.GCA_000423325_01307"/>
<dbReference type="PANTHER" id="PTHR34703:SF1">
    <property type="entry name" value="ANTIPORTER SUBUNIT MNHG2-RELATED"/>
    <property type="match status" value="1"/>
</dbReference>